<dbReference type="GO" id="GO:0031122">
    <property type="term" value="P:cytoplasmic microtubule organization"/>
    <property type="evidence" value="ECO:0007669"/>
    <property type="project" value="TreeGrafter"/>
</dbReference>
<dbReference type="RefSeq" id="XP_025834753.1">
    <property type="nucleotide sequence ID" value="XM_025978968.1"/>
</dbReference>
<dbReference type="GO" id="GO:0043015">
    <property type="term" value="F:gamma-tubulin binding"/>
    <property type="evidence" value="ECO:0007669"/>
    <property type="project" value="InterPro"/>
</dbReference>
<dbReference type="InParanoid" id="A0A7F5RFI4"/>
<dbReference type="GO" id="GO:0007020">
    <property type="term" value="P:microtubule nucleation"/>
    <property type="evidence" value="ECO:0007669"/>
    <property type="project" value="InterPro"/>
</dbReference>
<evidence type="ECO:0000259" key="7">
    <source>
        <dbReference type="Pfam" id="PF17681"/>
    </source>
</evidence>
<evidence type="ECO:0000256" key="4">
    <source>
        <dbReference type="ARBA" id="ARBA00023212"/>
    </source>
</evidence>
<dbReference type="Gene3D" id="1.20.120.1900">
    <property type="entry name" value="Gamma-tubulin complex, C-terminal domain"/>
    <property type="match status" value="1"/>
</dbReference>
<dbReference type="InterPro" id="IPR007259">
    <property type="entry name" value="GCP"/>
</dbReference>
<dbReference type="InterPro" id="IPR041470">
    <property type="entry name" value="GCP_N"/>
</dbReference>
<evidence type="ECO:0000256" key="5">
    <source>
        <dbReference type="RuleBase" id="RU363050"/>
    </source>
</evidence>
<keyword evidence="8" id="KW-1185">Reference proteome</keyword>
<evidence type="ECO:0000256" key="1">
    <source>
        <dbReference type="ARBA" id="ARBA00010337"/>
    </source>
</evidence>
<evidence type="ECO:0000259" key="6">
    <source>
        <dbReference type="Pfam" id="PF04130"/>
    </source>
</evidence>
<proteinExistence type="inferred from homology"/>
<evidence type="ECO:0000313" key="8">
    <source>
        <dbReference type="Proteomes" id="UP000192223"/>
    </source>
</evidence>
<dbReference type="AlphaFoldDB" id="A0A7F5RFI4"/>
<dbReference type="GO" id="GO:0000278">
    <property type="term" value="P:mitotic cell cycle"/>
    <property type="evidence" value="ECO:0007669"/>
    <property type="project" value="TreeGrafter"/>
</dbReference>
<dbReference type="GO" id="GO:0000930">
    <property type="term" value="C:gamma-tubulin complex"/>
    <property type="evidence" value="ECO:0007669"/>
    <property type="project" value="TreeGrafter"/>
</dbReference>
<evidence type="ECO:0000256" key="3">
    <source>
        <dbReference type="ARBA" id="ARBA00022701"/>
    </source>
</evidence>
<dbReference type="InterPro" id="IPR042241">
    <property type="entry name" value="GCP_C_sf"/>
</dbReference>
<keyword evidence="2 5" id="KW-0963">Cytoplasm</keyword>
<organism evidence="8 9">
    <name type="scientific">Agrilus planipennis</name>
    <name type="common">Emerald ash borer</name>
    <name type="synonym">Agrilus marcopoli</name>
    <dbReference type="NCBI Taxonomy" id="224129"/>
    <lineage>
        <taxon>Eukaryota</taxon>
        <taxon>Metazoa</taxon>
        <taxon>Ecdysozoa</taxon>
        <taxon>Arthropoda</taxon>
        <taxon>Hexapoda</taxon>
        <taxon>Insecta</taxon>
        <taxon>Pterygota</taxon>
        <taxon>Neoptera</taxon>
        <taxon>Endopterygota</taxon>
        <taxon>Coleoptera</taxon>
        <taxon>Polyphaga</taxon>
        <taxon>Elateriformia</taxon>
        <taxon>Buprestoidea</taxon>
        <taxon>Buprestidae</taxon>
        <taxon>Agrilinae</taxon>
        <taxon>Agrilus</taxon>
    </lineage>
</organism>
<keyword evidence="4 5" id="KW-0206">Cytoskeleton</keyword>
<dbReference type="Pfam" id="PF17681">
    <property type="entry name" value="GCP_N_terminal"/>
    <property type="match status" value="1"/>
</dbReference>
<name>A0A7F5RFI4_AGRPL</name>
<feature type="domain" description="Gamma tubulin complex component C-terminal" evidence="6">
    <location>
        <begin position="771"/>
        <end position="904"/>
    </location>
</feature>
<accession>A0A7F5RFI4</accession>
<dbReference type="GO" id="GO:0051011">
    <property type="term" value="F:microtubule minus-end binding"/>
    <property type="evidence" value="ECO:0007669"/>
    <property type="project" value="TreeGrafter"/>
</dbReference>
<sequence length="967" mass="113968">MSNAISEASIKLIRRLILNITDCEENAPGFEKNEKRVISIIEKSDSMCFKSREEMNKIMESLSDKFLVHGFKVQANYLFSLYQKFMDDVSTFYDASNKINIIRFIIAMAESPTNNFYKFNQNFQKTEEVAEINWPKYLQEGLPNWSPPPEESDSFVDIFLNWPLYLFEDIKWFPEKSEETNDWSDSDITSDIALEDEVDDEYCILPQIDKIEQTKEPCEIYFESKQKLEENVQNKWFHSNKVRHKPASNEREANIAYLWDDYINEITGGLLSDISPSVISEYKVMREVIWQLYEPTNSFCFEFSGDKLVVKKGITISSVREYCFETVLSKILPHIEVIQSLKKFEHMVHNFNLHNPKDPSSPPDTYRCYASALKTILEPLFQQLKEVEEDIFAQESICTLITLFQRLKPIFETFELVKRIHDDVIIDFENNSRYHCATNLIIKLHEKLSNTSNNREQVIVATLFLESLRKYLDFVESWMFKDSFLDYTEEFVILEGENSNQEIVDLRIRDLDQSEYNNSIINFFCTEVFQIGRNVRLLRLLGKSHLGDILPTAKVVGDSLHDEYLNAVLREISNYFESSDEFVLTNEIEKLETNDKNDLISPIQTDQISLDGCNELDNLVDTSDGFLMEAFKQYFSNSEEKISIPQRENSYQRLDKVLKGFCPLQRIIETALFNIITDKFSQTGILAKGLFVTDHKLDINFKFLKQLFLFDGELIFPFYRRYIEQANSNSYINQIWLTTYLQDILMDVYPEFTDDCRVELKNNWKLVNDPLRMCTFIKIHTKVKWPINLLVHEYHLDMYHNIFLFILKIKWALYTLNHLYFVDLEPHPKTAEKPNRLVQKIIGKLKILRFALVNNFSSIQHYILGHIYIKCNRSFEEKFESAYDFDSIYHAHDTFITDFHDECIGFRDYQANNHGFYLLLYLVRKISAMWKNPSNVNILELDKYSNLQKQCHKVLDPIILNGHLQQV</sequence>
<dbReference type="KEGG" id="apln:108734271"/>
<keyword evidence="3 5" id="KW-0493">Microtubule</keyword>
<dbReference type="GeneID" id="108734271"/>
<comment type="similarity">
    <text evidence="1 5">Belongs to the TUBGCP family.</text>
</comment>
<dbReference type="GO" id="GO:0000922">
    <property type="term" value="C:spindle pole"/>
    <property type="evidence" value="ECO:0007669"/>
    <property type="project" value="InterPro"/>
</dbReference>
<dbReference type="Proteomes" id="UP000192223">
    <property type="component" value="Unplaced"/>
</dbReference>
<dbReference type="FunCoup" id="A0A7F5RFI4">
    <property type="interactions" value="366"/>
</dbReference>
<evidence type="ECO:0000313" key="9">
    <source>
        <dbReference type="RefSeq" id="XP_025834753.1"/>
    </source>
</evidence>
<gene>
    <name evidence="9" type="primary">LOC108734271</name>
</gene>
<dbReference type="PANTHER" id="PTHR19302:SF33">
    <property type="entry name" value="GAMMA-TUBULIN COMPLEX COMPONENT 5"/>
    <property type="match status" value="1"/>
</dbReference>
<feature type="domain" description="Gamma tubulin complex component protein N-terminal" evidence="7">
    <location>
        <begin position="309"/>
        <end position="556"/>
    </location>
</feature>
<reference evidence="9" key="1">
    <citation type="submission" date="2025-08" db="UniProtKB">
        <authorList>
            <consortium name="RefSeq"/>
        </authorList>
    </citation>
    <scope>IDENTIFICATION</scope>
    <source>
        <tissue evidence="9">Entire body</tissue>
    </source>
</reference>
<dbReference type="GO" id="GO:0005874">
    <property type="term" value="C:microtubule"/>
    <property type="evidence" value="ECO:0007669"/>
    <property type="project" value="UniProtKB-KW"/>
</dbReference>
<evidence type="ECO:0000256" key="2">
    <source>
        <dbReference type="ARBA" id="ARBA00022490"/>
    </source>
</evidence>
<protein>
    <recommendedName>
        <fullName evidence="5">Gamma-tubulin complex component</fullName>
    </recommendedName>
</protein>
<dbReference type="InterPro" id="IPR040457">
    <property type="entry name" value="GCP_C"/>
</dbReference>
<dbReference type="OrthoDB" id="66546at2759"/>
<dbReference type="Pfam" id="PF04130">
    <property type="entry name" value="GCP_C_terminal"/>
    <property type="match status" value="1"/>
</dbReference>
<comment type="subcellular location">
    <subcellularLocation>
        <location evidence="5">Cytoplasm</location>
        <location evidence="5">Cytoskeleton</location>
        <location evidence="5">Microtubule organizing center</location>
    </subcellularLocation>
</comment>
<dbReference type="PANTHER" id="PTHR19302">
    <property type="entry name" value="GAMMA TUBULIN COMPLEX PROTEIN"/>
    <property type="match status" value="1"/>
</dbReference>
<dbReference type="GO" id="GO:0051225">
    <property type="term" value="P:spindle assembly"/>
    <property type="evidence" value="ECO:0007669"/>
    <property type="project" value="TreeGrafter"/>
</dbReference>
<dbReference type="GO" id="GO:0051321">
    <property type="term" value="P:meiotic cell cycle"/>
    <property type="evidence" value="ECO:0007669"/>
    <property type="project" value="TreeGrafter"/>
</dbReference>